<dbReference type="EMBL" id="JBJYXY010000001">
    <property type="protein sequence ID" value="MFN2974702.1"/>
    <property type="molecule type" value="Genomic_DNA"/>
</dbReference>
<dbReference type="PANTHER" id="PTHR42681">
    <property type="entry name" value="MALONYL-COA-ACYL CARRIER PROTEIN TRANSACYLASE, MITOCHONDRIAL"/>
    <property type="match status" value="1"/>
</dbReference>
<evidence type="ECO:0000256" key="5">
    <source>
        <dbReference type="ARBA" id="ARBA00048462"/>
    </source>
</evidence>
<sequence length="320" mass="33778">MSSAPTIVFLFPGQGSQSVGMGRELYDQFPAARAVFDEANEALGYSLTDLCFNGPEEQLKQTEFTQPAILTASVATARVLGEHGITPALAAGHSLGEYSAHVVAGTLSFADAVCTVRNRGRYMQEAVPAGKGTMAAILGLPADRINDLCQQASDELNDTVAPANLNSPDQTVISGATAAVERAAALCKEAGAKRTVMLPVSAPFHCNLMAPAAERLHADLERTVFNDPTIPVASNVDARMVTRRAEARDCLIRQVTGAVRWTECIAQLKSAGATMFIEVGPGRVLTGLLRQIDRELTGLNVEDSASLQKTLAALQQDAAA</sequence>
<keyword evidence="4 6" id="KW-0012">Acyltransferase</keyword>
<dbReference type="PIRSF" id="PIRSF000446">
    <property type="entry name" value="Mct"/>
    <property type="match status" value="1"/>
</dbReference>
<dbReference type="InterPro" id="IPR001227">
    <property type="entry name" value="Ac_transferase_dom_sf"/>
</dbReference>
<accession>A0ABW9KGJ7</accession>
<comment type="caution">
    <text evidence="8">The sequence shown here is derived from an EMBL/GenBank/DDBJ whole genome shotgun (WGS) entry which is preliminary data.</text>
</comment>
<dbReference type="PANTHER" id="PTHR42681:SF1">
    <property type="entry name" value="MALONYL-COA-ACYL CARRIER PROTEIN TRANSACYLASE, MITOCHONDRIAL"/>
    <property type="match status" value="1"/>
</dbReference>
<comment type="catalytic activity">
    <reaction evidence="5 6">
        <text>holo-[ACP] + malonyl-CoA = malonyl-[ACP] + CoA</text>
        <dbReference type="Rhea" id="RHEA:41792"/>
        <dbReference type="Rhea" id="RHEA-COMP:9623"/>
        <dbReference type="Rhea" id="RHEA-COMP:9685"/>
        <dbReference type="ChEBI" id="CHEBI:57287"/>
        <dbReference type="ChEBI" id="CHEBI:57384"/>
        <dbReference type="ChEBI" id="CHEBI:64479"/>
        <dbReference type="ChEBI" id="CHEBI:78449"/>
        <dbReference type="EC" id="2.3.1.39"/>
    </reaction>
</comment>
<dbReference type="Gene3D" id="3.40.366.10">
    <property type="entry name" value="Malonyl-Coenzyme A Acyl Carrier Protein, domain 2"/>
    <property type="match status" value="1"/>
</dbReference>
<dbReference type="EC" id="2.3.1.39" evidence="1 6"/>
<keyword evidence="9" id="KW-1185">Reference proteome</keyword>
<evidence type="ECO:0000256" key="1">
    <source>
        <dbReference type="ARBA" id="ARBA00013258"/>
    </source>
</evidence>
<evidence type="ECO:0000256" key="2">
    <source>
        <dbReference type="ARBA" id="ARBA00018953"/>
    </source>
</evidence>
<dbReference type="InterPro" id="IPR024925">
    <property type="entry name" value="Malonyl_CoA-ACP_transAc"/>
</dbReference>
<organism evidence="8 9">
    <name type="scientific">Terriglobus aquaticus</name>
    <dbReference type="NCBI Taxonomy" id="940139"/>
    <lineage>
        <taxon>Bacteria</taxon>
        <taxon>Pseudomonadati</taxon>
        <taxon>Acidobacteriota</taxon>
        <taxon>Terriglobia</taxon>
        <taxon>Terriglobales</taxon>
        <taxon>Acidobacteriaceae</taxon>
        <taxon>Terriglobus</taxon>
    </lineage>
</organism>
<gene>
    <name evidence="8" type="primary">fabD</name>
    <name evidence="8" type="ORF">ACK2TP_02915</name>
</gene>
<dbReference type="InterPro" id="IPR004410">
    <property type="entry name" value="Malonyl_CoA-ACP_transAc_FabD"/>
</dbReference>
<dbReference type="NCBIfam" id="TIGR00128">
    <property type="entry name" value="fabD"/>
    <property type="match status" value="1"/>
</dbReference>
<feature type="domain" description="Malonyl-CoA:ACP transacylase (MAT)" evidence="7">
    <location>
        <begin position="10"/>
        <end position="318"/>
    </location>
</feature>
<evidence type="ECO:0000313" key="9">
    <source>
        <dbReference type="Proteomes" id="UP001634747"/>
    </source>
</evidence>
<dbReference type="RefSeq" id="WP_263413741.1">
    <property type="nucleotide sequence ID" value="NZ_BAABBH010000001.1"/>
</dbReference>
<evidence type="ECO:0000256" key="3">
    <source>
        <dbReference type="ARBA" id="ARBA00022679"/>
    </source>
</evidence>
<dbReference type="InterPro" id="IPR050858">
    <property type="entry name" value="Mal-CoA-ACP_Trans/PKS_FabD"/>
</dbReference>
<evidence type="ECO:0000313" key="8">
    <source>
        <dbReference type="EMBL" id="MFN2974702.1"/>
    </source>
</evidence>
<protein>
    <recommendedName>
        <fullName evidence="2 6">Malonyl CoA-acyl carrier protein transacylase</fullName>
        <ecNumber evidence="1 6">2.3.1.39</ecNumber>
    </recommendedName>
</protein>
<name>A0ABW9KGJ7_9BACT</name>
<proteinExistence type="inferred from homology"/>
<comment type="similarity">
    <text evidence="6">Belongs to the fabD family.</text>
</comment>
<dbReference type="InterPro" id="IPR014043">
    <property type="entry name" value="Acyl_transferase_dom"/>
</dbReference>
<dbReference type="Gene3D" id="3.30.70.250">
    <property type="entry name" value="Malonyl-CoA ACP transacylase, ACP-binding"/>
    <property type="match status" value="1"/>
</dbReference>
<keyword evidence="3 6" id="KW-0808">Transferase</keyword>
<evidence type="ECO:0000256" key="4">
    <source>
        <dbReference type="ARBA" id="ARBA00023315"/>
    </source>
</evidence>
<dbReference type="SMART" id="SM00827">
    <property type="entry name" value="PKS_AT"/>
    <property type="match status" value="1"/>
</dbReference>
<dbReference type="GO" id="GO:0004314">
    <property type="term" value="F:[acyl-carrier-protein] S-malonyltransferase activity"/>
    <property type="evidence" value="ECO:0007669"/>
    <property type="project" value="UniProtKB-EC"/>
</dbReference>
<dbReference type="Pfam" id="PF00698">
    <property type="entry name" value="Acyl_transf_1"/>
    <property type="match status" value="1"/>
</dbReference>
<dbReference type="Proteomes" id="UP001634747">
    <property type="component" value="Unassembled WGS sequence"/>
</dbReference>
<dbReference type="SUPFAM" id="SSF55048">
    <property type="entry name" value="Probable ACP-binding domain of malonyl-CoA ACP transacylase"/>
    <property type="match status" value="1"/>
</dbReference>
<evidence type="ECO:0000256" key="6">
    <source>
        <dbReference type="PIRNR" id="PIRNR000446"/>
    </source>
</evidence>
<dbReference type="InterPro" id="IPR016035">
    <property type="entry name" value="Acyl_Trfase/lysoPLipase"/>
</dbReference>
<dbReference type="SUPFAM" id="SSF52151">
    <property type="entry name" value="FabD/lysophospholipase-like"/>
    <property type="match status" value="1"/>
</dbReference>
<evidence type="ECO:0000259" key="7">
    <source>
        <dbReference type="SMART" id="SM00827"/>
    </source>
</evidence>
<reference evidence="8 9" key="1">
    <citation type="submission" date="2024-12" db="EMBL/GenBank/DDBJ databases">
        <authorList>
            <person name="Lee Y."/>
        </authorList>
    </citation>
    <scope>NUCLEOTIDE SEQUENCE [LARGE SCALE GENOMIC DNA]</scope>
    <source>
        <strain evidence="8 9">03SUJ4</strain>
    </source>
</reference>
<dbReference type="InterPro" id="IPR016036">
    <property type="entry name" value="Malonyl_transacylase_ACP-bd"/>
</dbReference>